<proteinExistence type="predicted"/>
<accession>A0A699X4N4</accession>
<feature type="non-terminal residue" evidence="2">
    <location>
        <position position="73"/>
    </location>
</feature>
<feature type="chain" id="PRO_5025605428" evidence="1">
    <location>
        <begin position="18"/>
        <end position="73"/>
    </location>
</feature>
<organism evidence="2">
    <name type="scientific">Tanacetum cinerariifolium</name>
    <name type="common">Dalmatian daisy</name>
    <name type="synonym">Chrysanthemum cinerariifolium</name>
    <dbReference type="NCBI Taxonomy" id="118510"/>
    <lineage>
        <taxon>Eukaryota</taxon>
        <taxon>Viridiplantae</taxon>
        <taxon>Streptophyta</taxon>
        <taxon>Embryophyta</taxon>
        <taxon>Tracheophyta</taxon>
        <taxon>Spermatophyta</taxon>
        <taxon>Magnoliopsida</taxon>
        <taxon>eudicotyledons</taxon>
        <taxon>Gunneridae</taxon>
        <taxon>Pentapetalae</taxon>
        <taxon>asterids</taxon>
        <taxon>campanulids</taxon>
        <taxon>Asterales</taxon>
        <taxon>Asteraceae</taxon>
        <taxon>Asteroideae</taxon>
        <taxon>Anthemideae</taxon>
        <taxon>Anthemidinae</taxon>
        <taxon>Tanacetum</taxon>
    </lineage>
</organism>
<dbReference type="AlphaFoldDB" id="A0A699X4N4"/>
<dbReference type="EMBL" id="BKCJ011772314">
    <property type="protein sequence ID" value="GFD51614.1"/>
    <property type="molecule type" value="Genomic_DNA"/>
</dbReference>
<reference evidence="2" key="1">
    <citation type="journal article" date="2019" name="Sci. Rep.">
        <title>Draft genome of Tanacetum cinerariifolium, the natural source of mosquito coil.</title>
        <authorList>
            <person name="Yamashiro T."/>
            <person name="Shiraishi A."/>
            <person name="Satake H."/>
            <person name="Nakayama K."/>
        </authorList>
    </citation>
    <scope>NUCLEOTIDE SEQUENCE</scope>
</reference>
<protein>
    <submittedName>
        <fullName evidence="2">Uncharacterized protein</fullName>
    </submittedName>
</protein>
<feature type="non-terminal residue" evidence="2">
    <location>
        <position position="1"/>
    </location>
</feature>
<sequence>NFAAGVVGLKLVVQALGRVVEAVAEGGAVVLEYVVGRTRRDGAVAVVGGRELNLKHRLAAVFANVLVDSGVVG</sequence>
<evidence type="ECO:0000256" key="1">
    <source>
        <dbReference type="SAM" id="SignalP"/>
    </source>
</evidence>
<gene>
    <name evidence="2" type="ORF">Tci_923583</name>
</gene>
<comment type="caution">
    <text evidence="2">The sequence shown here is derived from an EMBL/GenBank/DDBJ whole genome shotgun (WGS) entry which is preliminary data.</text>
</comment>
<name>A0A699X4N4_TANCI</name>
<evidence type="ECO:0000313" key="2">
    <source>
        <dbReference type="EMBL" id="GFD51614.1"/>
    </source>
</evidence>
<keyword evidence="1" id="KW-0732">Signal</keyword>
<feature type="signal peptide" evidence="1">
    <location>
        <begin position="1"/>
        <end position="17"/>
    </location>
</feature>